<feature type="transmembrane region" description="Helical" evidence="2">
    <location>
        <begin position="30"/>
        <end position="51"/>
    </location>
</feature>
<keyword evidence="2" id="KW-1133">Transmembrane helix</keyword>
<feature type="transmembrane region" description="Helical" evidence="2">
    <location>
        <begin position="87"/>
        <end position="107"/>
    </location>
</feature>
<dbReference type="GeneID" id="128314942"/>
<dbReference type="Proteomes" id="UP001652583">
    <property type="component" value="Chromosome A2"/>
</dbReference>
<keyword evidence="2" id="KW-0472">Membrane</keyword>
<keyword evidence="3" id="KW-1185">Reference proteome</keyword>
<evidence type="ECO:0000313" key="4">
    <source>
        <dbReference type="RefSeq" id="XP_053075756.1"/>
    </source>
</evidence>
<accession>A0ABM3PVQ3</accession>
<gene>
    <name evidence="4" type="primary">LOC128314942</name>
</gene>
<proteinExistence type="predicted"/>
<sequence length="318" mass="33452">MCSILCVYPCVLGYCVSRCSHDCTWWVGRYVGSLCIPVCLCILCVFCGHPFEVSLCMCPFGILCACPWAPLYLYFSSEQSCPVEAMCLYFACVCVLPGPICVAQFLWTSSCGRCPGVPACPDIPSCGYVCLETPCTPFPVFVVRVPLCACAPRAPLRSTCVWVPACARSRPRVPRAGPGSCVLTPHGYPACVPVRLAGGLGAHTVAAGPTARQGAGRREGAAAAAGSAGTSPRQTGGRAGGGGRGFEPAPEPRGPLPRPAAWGGPPPPSPGAAEMQFPVQAPRLRGLFRAGLERRGATRPRPKTRSWSRQVLLAELLS</sequence>
<evidence type="ECO:0000256" key="1">
    <source>
        <dbReference type="SAM" id="MobiDB-lite"/>
    </source>
</evidence>
<protein>
    <submittedName>
        <fullName evidence="4">Uncharacterized protein LOC128314942</fullName>
    </submittedName>
</protein>
<evidence type="ECO:0000313" key="3">
    <source>
        <dbReference type="Proteomes" id="UP001652583"/>
    </source>
</evidence>
<reference evidence="4" key="1">
    <citation type="submission" date="2025-08" db="UniProtKB">
        <authorList>
            <consortium name="RefSeq"/>
        </authorList>
    </citation>
    <scope>IDENTIFICATION</scope>
    <source>
        <tissue evidence="4">Blood</tissue>
    </source>
</reference>
<feature type="region of interest" description="Disordered" evidence="1">
    <location>
        <begin position="209"/>
        <end position="281"/>
    </location>
</feature>
<feature type="compositionally biased region" description="Pro residues" evidence="1">
    <location>
        <begin position="249"/>
        <end position="270"/>
    </location>
</feature>
<dbReference type="RefSeq" id="XP_053075756.1">
    <property type="nucleotide sequence ID" value="XM_053219781.1"/>
</dbReference>
<name>A0ABM3PVQ3_ACIJB</name>
<organism evidence="3 4">
    <name type="scientific">Acinonyx jubatus</name>
    <name type="common">Cheetah</name>
    <dbReference type="NCBI Taxonomy" id="32536"/>
    <lineage>
        <taxon>Eukaryota</taxon>
        <taxon>Metazoa</taxon>
        <taxon>Chordata</taxon>
        <taxon>Craniata</taxon>
        <taxon>Vertebrata</taxon>
        <taxon>Euteleostomi</taxon>
        <taxon>Mammalia</taxon>
        <taxon>Eutheria</taxon>
        <taxon>Laurasiatheria</taxon>
        <taxon>Carnivora</taxon>
        <taxon>Feliformia</taxon>
        <taxon>Felidae</taxon>
        <taxon>Felinae</taxon>
        <taxon>Acinonyx</taxon>
    </lineage>
</organism>
<keyword evidence="2" id="KW-0812">Transmembrane</keyword>
<evidence type="ECO:0000256" key="2">
    <source>
        <dbReference type="SAM" id="Phobius"/>
    </source>
</evidence>
<feature type="transmembrane region" description="Helical" evidence="2">
    <location>
        <begin position="57"/>
        <end position="75"/>
    </location>
</feature>